<dbReference type="Proteomes" id="UP000767446">
    <property type="component" value="Unassembled WGS sequence"/>
</dbReference>
<feature type="domain" description="UDP-glucose/GDP-mannose dehydrogenase C-terminal" evidence="5">
    <location>
        <begin position="329"/>
        <end position="427"/>
    </location>
</feature>
<keyword evidence="1" id="KW-0560">Oxidoreductase</keyword>
<accession>A0A941JUE2</accession>
<dbReference type="PIRSF" id="PIRSF000124">
    <property type="entry name" value="UDPglc_GDPman_dh"/>
    <property type="match status" value="1"/>
</dbReference>
<evidence type="ECO:0000313" key="7">
    <source>
        <dbReference type="Proteomes" id="UP000767446"/>
    </source>
</evidence>
<dbReference type="PANTHER" id="PTHR43491">
    <property type="entry name" value="UDP-N-ACETYL-D-MANNOSAMINE DEHYDROGENASE"/>
    <property type="match status" value="1"/>
</dbReference>
<dbReference type="Pfam" id="PF03720">
    <property type="entry name" value="UDPG_MGDP_dh_C"/>
    <property type="match status" value="1"/>
</dbReference>
<dbReference type="EMBL" id="JADQBC010000005">
    <property type="protein sequence ID" value="MBR8826525.1"/>
    <property type="molecule type" value="Genomic_DNA"/>
</dbReference>
<evidence type="ECO:0000256" key="4">
    <source>
        <dbReference type="SAM" id="Phobius"/>
    </source>
</evidence>
<evidence type="ECO:0000256" key="3">
    <source>
        <dbReference type="PIRNR" id="PIRNR000124"/>
    </source>
</evidence>
<organism evidence="6 7">
    <name type="scientific">Gomphosphaeria aponina SAG 52.96 = DSM 107014</name>
    <dbReference type="NCBI Taxonomy" id="1521640"/>
    <lineage>
        <taxon>Bacteria</taxon>
        <taxon>Bacillati</taxon>
        <taxon>Cyanobacteriota</taxon>
        <taxon>Cyanophyceae</taxon>
        <taxon>Oscillatoriophycideae</taxon>
        <taxon>Chroococcales</taxon>
        <taxon>Gomphosphaeriaceae</taxon>
        <taxon>Gomphosphaeria</taxon>
    </lineage>
</organism>
<dbReference type="InterPro" id="IPR014027">
    <property type="entry name" value="UDP-Glc/GDP-Man_DH_C"/>
</dbReference>
<dbReference type="InterPro" id="IPR036291">
    <property type="entry name" value="NAD(P)-bd_dom_sf"/>
</dbReference>
<reference evidence="6" key="1">
    <citation type="submission" date="2021-02" db="EMBL/GenBank/DDBJ databases">
        <title>Metagenome analyses of Stigonema ocellatum DSM 106950, Chlorogloea purpurea SAG 13.99 and Gomphosphaeria aponina DSM 107014.</title>
        <authorList>
            <person name="Marter P."/>
            <person name="Huang S."/>
        </authorList>
    </citation>
    <scope>NUCLEOTIDE SEQUENCE</scope>
    <source>
        <strain evidence="6">JP213</strain>
    </source>
</reference>
<dbReference type="SUPFAM" id="SSF52413">
    <property type="entry name" value="UDP-glucose/GDP-mannose dehydrogenase C-terminal domain"/>
    <property type="match status" value="1"/>
</dbReference>
<dbReference type="SUPFAM" id="SSF51735">
    <property type="entry name" value="NAD(P)-binding Rossmann-fold domains"/>
    <property type="match status" value="1"/>
</dbReference>
<keyword evidence="4" id="KW-0472">Membrane</keyword>
<dbReference type="GO" id="GO:0016628">
    <property type="term" value="F:oxidoreductase activity, acting on the CH-CH group of donors, NAD or NADP as acceptor"/>
    <property type="evidence" value="ECO:0007669"/>
    <property type="project" value="InterPro"/>
</dbReference>
<dbReference type="Pfam" id="PF03721">
    <property type="entry name" value="UDPG_MGDP_dh_N"/>
    <property type="match status" value="1"/>
</dbReference>
<proteinExistence type="inferred from homology"/>
<evidence type="ECO:0000256" key="1">
    <source>
        <dbReference type="ARBA" id="ARBA00023002"/>
    </source>
</evidence>
<name>A0A941JUE2_9CHRO</name>
<dbReference type="GO" id="GO:0016616">
    <property type="term" value="F:oxidoreductase activity, acting on the CH-OH group of donors, NAD or NADP as acceptor"/>
    <property type="evidence" value="ECO:0007669"/>
    <property type="project" value="InterPro"/>
</dbReference>
<keyword evidence="4" id="KW-0812">Transmembrane</keyword>
<evidence type="ECO:0000259" key="5">
    <source>
        <dbReference type="SMART" id="SM00984"/>
    </source>
</evidence>
<dbReference type="InterPro" id="IPR017476">
    <property type="entry name" value="UDP-Glc/GDP-Man"/>
</dbReference>
<gene>
    <name evidence="6" type="ORF">DSM107014_01235</name>
</gene>
<dbReference type="NCBIfam" id="TIGR03026">
    <property type="entry name" value="NDP-sugDHase"/>
    <property type="match status" value="1"/>
</dbReference>
<dbReference type="InterPro" id="IPR008927">
    <property type="entry name" value="6-PGluconate_DH-like_C_sf"/>
</dbReference>
<dbReference type="InterPro" id="IPR014026">
    <property type="entry name" value="UDP-Glc/GDP-Man_DH_dimer"/>
</dbReference>
<keyword evidence="4" id="KW-1133">Transmembrane helix</keyword>
<feature type="transmembrane region" description="Helical" evidence="4">
    <location>
        <begin position="12"/>
        <end position="33"/>
    </location>
</feature>
<dbReference type="Pfam" id="PF00984">
    <property type="entry name" value="UDPG_MGDP_dh"/>
    <property type="match status" value="1"/>
</dbReference>
<keyword evidence="2" id="KW-0520">NAD</keyword>
<dbReference type="SMART" id="SM00984">
    <property type="entry name" value="UDPG_MGDP_dh_C"/>
    <property type="match status" value="1"/>
</dbReference>
<dbReference type="PANTHER" id="PTHR43491:SF1">
    <property type="entry name" value="UDP-N-ACETYL-D-MANNOSAMINE DEHYDROGENASE"/>
    <property type="match status" value="1"/>
</dbReference>
<dbReference type="GO" id="GO:0051287">
    <property type="term" value="F:NAD binding"/>
    <property type="evidence" value="ECO:0007669"/>
    <property type="project" value="InterPro"/>
</dbReference>
<dbReference type="GO" id="GO:0000271">
    <property type="term" value="P:polysaccharide biosynthetic process"/>
    <property type="evidence" value="ECO:0007669"/>
    <property type="project" value="InterPro"/>
</dbReference>
<dbReference type="InterPro" id="IPR001732">
    <property type="entry name" value="UDP-Glc/GDP-Man_DH_N"/>
</dbReference>
<comment type="similarity">
    <text evidence="3">Belongs to the UDP-glucose/GDP-mannose dehydrogenase family.</text>
</comment>
<dbReference type="PIRSF" id="PIRSF500136">
    <property type="entry name" value="UDP_ManNAc_DH"/>
    <property type="match status" value="1"/>
</dbReference>
<dbReference type="InterPro" id="IPR028359">
    <property type="entry name" value="UDP_ManNAc/GlcNAc_DH"/>
</dbReference>
<sequence>MKHNLLEKLQSKNATIGIIGLGYVGLPLLLSFAESGLSVIGFDIDSEKVQMLNKGESYIKHISKDRLIHIENNQNFQATCDFALIKDADCLIICVPTPLGMHNDPNLSFIIKTINEIQPYLRQGQLISLESTTYPGTTEEEIKPKLEKQGFKIGEDIFLVYSPEREDPGNEKYTTKTIPKVVAGLTDNCLEIGIELYSKIVKTVIPVSCPKVAEMSKLLENIYRAVNIGLVNELKIVCDHMGIDIWEVIKAASTKPFGFTPFYPGPGLGGHCIPIDPFYLTWKAKEYKIHTRFIELAGQINTNMPKWVVEKITDALNNHSKSIKGSKILVLGIAYKKNIDDSRESPAVEIMQLLHNKGANISYCDPYFPKFPKMRMYKFDLKSVELTEEIIKKQDCLVIATDHDLFDYQFIQQNSKLVIDTRGRYQDNLINVVKS</sequence>
<comment type="caution">
    <text evidence="6">The sequence shown here is derived from an EMBL/GenBank/DDBJ whole genome shotgun (WGS) entry which is preliminary data.</text>
</comment>
<dbReference type="InterPro" id="IPR036220">
    <property type="entry name" value="UDP-Glc/GDP-Man_DH_C_sf"/>
</dbReference>
<evidence type="ECO:0000313" key="6">
    <source>
        <dbReference type="EMBL" id="MBR8826525.1"/>
    </source>
</evidence>
<evidence type="ECO:0000256" key="2">
    <source>
        <dbReference type="ARBA" id="ARBA00023027"/>
    </source>
</evidence>
<dbReference type="AlphaFoldDB" id="A0A941JUE2"/>
<protein>
    <submittedName>
        <fullName evidence="6">Nucleotide sugar dehydrogenase</fullName>
    </submittedName>
</protein>
<dbReference type="Gene3D" id="3.40.50.720">
    <property type="entry name" value="NAD(P)-binding Rossmann-like Domain"/>
    <property type="match status" value="2"/>
</dbReference>
<dbReference type="SUPFAM" id="SSF48179">
    <property type="entry name" value="6-phosphogluconate dehydrogenase C-terminal domain-like"/>
    <property type="match status" value="1"/>
</dbReference>